<proteinExistence type="predicted"/>
<feature type="transmembrane region" description="Helical" evidence="1">
    <location>
        <begin position="68"/>
        <end position="91"/>
    </location>
</feature>
<keyword evidence="1" id="KW-0812">Transmembrane</keyword>
<evidence type="ECO:0000313" key="3">
    <source>
        <dbReference type="EMBL" id="MFC4028819.1"/>
    </source>
</evidence>
<dbReference type="EMBL" id="JBHSAS010000011">
    <property type="protein sequence ID" value="MFC4028819.1"/>
    <property type="molecule type" value="Genomic_DNA"/>
</dbReference>
<accession>A0ABV8HAZ6</accession>
<keyword evidence="4" id="KW-1185">Reference proteome</keyword>
<feature type="transmembrane region" description="Helical" evidence="1">
    <location>
        <begin position="38"/>
        <end position="56"/>
    </location>
</feature>
<reference evidence="4" key="2">
    <citation type="journal article" date="2019" name="Int. J. Syst. Evol. Microbiol.">
        <title>The Global Catalogue of Microorganisms (GCM) 10K type strain sequencing project: providing services to taxonomists for standard genome sequencing and annotation.</title>
        <authorList>
            <consortium name="The Broad Institute Genomics Platform"/>
            <consortium name="The Broad Institute Genome Sequencing Center for Infectious Disease"/>
            <person name="Wu L."/>
            <person name="Ma J."/>
        </authorList>
    </citation>
    <scope>NUCLEOTIDE SEQUENCE [LARGE SCALE GENOMIC DNA]</scope>
    <source>
        <strain evidence="4">CECT 9128</strain>
    </source>
</reference>
<dbReference type="Proteomes" id="UP001595793">
    <property type="component" value="Unassembled WGS sequence"/>
</dbReference>
<organism evidence="2 4">
    <name type="scientific">Zunongwangia endophytica</name>
    <dbReference type="NCBI Taxonomy" id="1808945"/>
    <lineage>
        <taxon>Bacteria</taxon>
        <taxon>Pseudomonadati</taxon>
        <taxon>Bacteroidota</taxon>
        <taxon>Flavobacteriia</taxon>
        <taxon>Flavobacteriales</taxon>
        <taxon>Flavobacteriaceae</taxon>
        <taxon>Zunongwangia</taxon>
    </lineage>
</organism>
<keyword evidence="1" id="KW-1133">Transmembrane helix</keyword>
<reference evidence="2" key="3">
    <citation type="submission" date="2024-09" db="EMBL/GenBank/DDBJ databases">
        <authorList>
            <person name="Sun Q."/>
            <person name="Mori K."/>
        </authorList>
    </citation>
    <scope>NUCLEOTIDE SEQUENCE</scope>
    <source>
        <strain evidence="2">CECT 9128</strain>
    </source>
</reference>
<evidence type="ECO:0000313" key="4">
    <source>
        <dbReference type="Proteomes" id="UP001595793"/>
    </source>
</evidence>
<name>A0ABV8HAZ6_9FLAO</name>
<comment type="caution">
    <text evidence="2">The sequence shown here is derived from an EMBL/GenBank/DDBJ whole genome shotgun (WGS) entry which is preliminary data.</text>
</comment>
<evidence type="ECO:0000313" key="2">
    <source>
        <dbReference type="EMBL" id="MFC4028032.1"/>
    </source>
</evidence>
<reference evidence="2" key="1">
    <citation type="journal article" date="2014" name="Int. J. Syst. Evol. Microbiol.">
        <title>Complete genome of a new Firmicutes species belonging to the dominant human colonic microbiota ('Ruminococcus bicirculans') reveals two chromosomes and a selective capacity to utilize plant glucans.</title>
        <authorList>
            <consortium name="NISC Comparative Sequencing Program"/>
            <person name="Wegmann U."/>
            <person name="Louis P."/>
            <person name="Goesmann A."/>
            <person name="Henrissat B."/>
            <person name="Duncan S.H."/>
            <person name="Flint H.J."/>
        </authorList>
    </citation>
    <scope>NUCLEOTIDE SEQUENCE</scope>
    <source>
        <strain evidence="2">CECT 9128</strain>
    </source>
</reference>
<dbReference type="RefSeq" id="WP_290231404.1">
    <property type="nucleotide sequence ID" value="NZ_JAUFPZ010000002.1"/>
</dbReference>
<gene>
    <name evidence="2" type="ORF">ACFOS1_11495</name>
    <name evidence="3" type="ORF">ACFOS1_15470</name>
</gene>
<dbReference type="EMBL" id="JBHSAS010000006">
    <property type="protein sequence ID" value="MFC4028032.1"/>
    <property type="molecule type" value="Genomic_DNA"/>
</dbReference>
<evidence type="ECO:0000256" key="1">
    <source>
        <dbReference type="SAM" id="Phobius"/>
    </source>
</evidence>
<keyword evidence="1" id="KW-0472">Membrane</keyword>
<sequence>MLKTRYLTGLGFLAIGFLIKMLFTHLIDYWALVKHVSVIFIFLGLCFLFAGIFVRSEKIEKGTFKKDPVTYSMVTLMQIILIVGVAGFAIVTEHIAEGANYYLTKTIITNSYQKTTATVTAEQPIKTNISDKGYEKFAVFQYRNNYSTIENQGIKLNPKLRKKLIRKSIDYRNGQFSTRLQGQQFVIYYSTRFPSMFMIAE</sequence>
<feature type="transmembrane region" description="Helical" evidence="1">
    <location>
        <begin position="12"/>
        <end position="32"/>
    </location>
</feature>
<protein>
    <submittedName>
        <fullName evidence="2">Uncharacterized protein</fullName>
    </submittedName>
</protein>